<dbReference type="Gene3D" id="3.10.129.10">
    <property type="entry name" value="Hotdog Thioesterase"/>
    <property type="match status" value="1"/>
</dbReference>
<organism evidence="2 3">
    <name type="scientific">Cerasicoccus arenae</name>
    <dbReference type="NCBI Taxonomy" id="424488"/>
    <lineage>
        <taxon>Bacteria</taxon>
        <taxon>Pseudomonadati</taxon>
        <taxon>Verrucomicrobiota</taxon>
        <taxon>Opitutia</taxon>
        <taxon>Puniceicoccales</taxon>
        <taxon>Cerasicoccaceae</taxon>
        <taxon>Cerasicoccus</taxon>
    </lineage>
</organism>
<evidence type="ECO:0000313" key="2">
    <source>
        <dbReference type="EMBL" id="GHC09605.1"/>
    </source>
</evidence>
<reference evidence="2" key="2">
    <citation type="submission" date="2020-09" db="EMBL/GenBank/DDBJ databases">
        <authorList>
            <person name="Sun Q."/>
            <person name="Kim S."/>
        </authorList>
    </citation>
    <scope>NUCLEOTIDE SEQUENCE</scope>
    <source>
        <strain evidence="2">KCTC 12870</strain>
    </source>
</reference>
<evidence type="ECO:0000256" key="1">
    <source>
        <dbReference type="ARBA" id="ARBA00023239"/>
    </source>
</evidence>
<dbReference type="Pfam" id="PF07977">
    <property type="entry name" value="FabA"/>
    <property type="match status" value="1"/>
</dbReference>
<keyword evidence="3" id="KW-1185">Reference proteome</keyword>
<dbReference type="Proteomes" id="UP000642829">
    <property type="component" value="Unassembled WGS sequence"/>
</dbReference>
<accession>A0A8J3GDW8</accession>
<dbReference type="PANTHER" id="PTHR30272">
    <property type="entry name" value="3-HYDROXYACYL-[ACYL-CARRIER-PROTEIN] DEHYDRATASE"/>
    <property type="match status" value="1"/>
</dbReference>
<sequence length="146" mass="16491">MMEDVLRTIPHRPPFLFVDEILEVSADRALCQRTLRADEAFFEGHYPGNPITPGVLLCESVFQTGAILLVKRIEALGQSAQAKTPVLSRIQDARFKRMVKPRDTVQIEALFKEEIRGFYFLRGSVKIEGKTALTIEFVLALVDESL</sequence>
<dbReference type="PANTHER" id="PTHR30272:SF1">
    <property type="entry name" value="3-HYDROXYACYL-[ACYL-CARRIER-PROTEIN] DEHYDRATASE"/>
    <property type="match status" value="1"/>
</dbReference>
<dbReference type="InterPro" id="IPR029069">
    <property type="entry name" value="HotDog_dom_sf"/>
</dbReference>
<reference evidence="2" key="1">
    <citation type="journal article" date="2014" name="Int. J. Syst. Evol. Microbiol.">
        <title>Complete genome sequence of Corynebacterium casei LMG S-19264T (=DSM 44701T), isolated from a smear-ripened cheese.</title>
        <authorList>
            <consortium name="US DOE Joint Genome Institute (JGI-PGF)"/>
            <person name="Walter F."/>
            <person name="Albersmeier A."/>
            <person name="Kalinowski J."/>
            <person name="Ruckert C."/>
        </authorList>
    </citation>
    <scope>NUCLEOTIDE SEQUENCE</scope>
    <source>
        <strain evidence="2">KCTC 12870</strain>
    </source>
</reference>
<dbReference type="SUPFAM" id="SSF54637">
    <property type="entry name" value="Thioesterase/thiol ester dehydrase-isomerase"/>
    <property type="match status" value="1"/>
</dbReference>
<dbReference type="GO" id="GO:0016829">
    <property type="term" value="F:lyase activity"/>
    <property type="evidence" value="ECO:0007669"/>
    <property type="project" value="UniProtKB-KW"/>
</dbReference>
<dbReference type="InterPro" id="IPR013114">
    <property type="entry name" value="FabA_FabZ"/>
</dbReference>
<dbReference type="CDD" id="cd01288">
    <property type="entry name" value="FabZ"/>
    <property type="match status" value="1"/>
</dbReference>
<evidence type="ECO:0000313" key="3">
    <source>
        <dbReference type="Proteomes" id="UP000642829"/>
    </source>
</evidence>
<comment type="caution">
    <text evidence="2">The sequence shown here is derived from an EMBL/GenBank/DDBJ whole genome shotgun (WGS) entry which is preliminary data.</text>
</comment>
<gene>
    <name evidence="2" type="primary">fabZ</name>
    <name evidence="2" type="ORF">GCM10007047_28640</name>
</gene>
<keyword evidence="1" id="KW-0456">Lyase</keyword>
<dbReference type="AlphaFoldDB" id="A0A8J3GDW8"/>
<proteinExistence type="predicted"/>
<name>A0A8J3GDW8_9BACT</name>
<dbReference type="EMBL" id="BMXG01000021">
    <property type="protein sequence ID" value="GHC09605.1"/>
    <property type="molecule type" value="Genomic_DNA"/>
</dbReference>
<protein>
    <submittedName>
        <fullName evidence="2">3-hydroxyacyl-[acyl-carrier-protein] dehydratase FabZ</fullName>
    </submittedName>
</protein>
<dbReference type="RefSeq" id="WP_229792132.1">
    <property type="nucleotide sequence ID" value="NZ_BMXG01000021.1"/>
</dbReference>